<dbReference type="EMBL" id="RBXT01000001">
    <property type="protein sequence ID" value="RKT78286.1"/>
    <property type="molecule type" value="Genomic_DNA"/>
</dbReference>
<feature type="domain" description="Glycosyl transferase family 1" evidence="5">
    <location>
        <begin position="263"/>
        <end position="427"/>
    </location>
</feature>
<feature type="region of interest" description="Disordered" evidence="4">
    <location>
        <begin position="1"/>
        <end position="53"/>
    </location>
</feature>
<dbReference type="PANTHER" id="PTHR45947">
    <property type="entry name" value="SULFOQUINOVOSYL TRANSFERASE SQD2"/>
    <property type="match status" value="1"/>
</dbReference>
<protein>
    <recommendedName>
        <fullName evidence="1">D-inositol 3-phosphate glycosyltransferase</fullName>
    </recommendedName>
</protein>
<gene>
    <name evidence="7" type="ORF">DFJ68_1729</name>
</gene>
<evidence type="ECO:0000259" key="5">
    <source>
        <dbReference type="Pfam" id="PF00534"/>
    </source>
</evidence>
<dbReference type="CDD" id="cd03814">
    <property type="entry name" value="GT4-like"/>
    <property type="match status" value="1"/>
</dbReference>
<evidence type="ECO:0000256" key="2">
    <source>
        <dbReference type="ARBA" id="ARBA00022676"/>
    </source>
</evidence>
<keyword evidence="8" id="KW-1185">Reference proteome</keyword>
<dbReference type="SUPFAM" id="SSF53756">
    <property type="entry name" value="UDP-Glycosyltransferase/glycogen phosphorylase"/>
    <property type="match status" value="1"/>
</dbReference>
<evidence type="ECO:0000256" key="4">
    <source>
        <dbReference type="SAM" id="MobiDB-lite"/>
    </source>
</evidence>
<keyword evidence="2 7" id="KW-0328">Glycosyltransferase</keyword>
<name>A0A495XZY0_9MICO</name>
<evidence type="ECO:0000313" key="7">
    <source>
        <dbReference type="EMBL" id="RKT78286.1"/>
    </source>
</evidence>
<dbReference type="PANTHER" id="PTHR45947:SF3">
    <property type="entry name" value="SULFOQUINOVOSYL TRANSFERASE SQD2"/>
    <property type="match status" value="1"/>
</dbReference>
<dbReference type="Pfam" id="PF13439">
    <property type="entry name" value="Glyco_transf_4"/>
    <property type="match status" value="1"/>
</dbReference>
<dbReference type="Gene3D" id="3.40.50.2000">
    <property type="entry name" value="Glycogen Phosphorylase B"/>
    <property type="match status" value="2"/>
</dbReference>
<accession>A0A495XZY0</accession>
<dbReference type="GO" id="GO:1901137">
    <property type="term" value="P:carbohydrate derivative biosynthetic process"/>
    <property type="evidence" value="ECO:0007669"/>
    <property type="project" value="UniProtKB-ARBA"/>
</dbReference>
<feature type="domain" description="Glycosyltransferase subfamily 4-like N-terminal" evidence="6">
    <location>
        <begin position="77"/>
        <end position="247"/>
    </location>
</feature>
<dbReference type="Proteomes" id="UP000278440">
    <property type="component" value="Unassembled WGS sequence"/>
</dbReference>
<dbReference type="Pfam" id="PF00534">
    <property type="entry name" value="Glycos_transf_1"/>
    <property type="match status" value="1"/>
</dbReference>
<comment type="caution">
    <text evidence="7">The sequence shown here is derived from an EMBL/GenBank/DDBJ whole genome shotgun (WGS) entry which is preliminary data.</text>
</comment>
<dbReference type="InterPro" id="IPR050194">
    <property type="entry name" value="Glycosyltransferase_grp1"/>
</dbReference>
<dbReference type="InterPro" id="IPR028098">
    <property type="entry name" value="Glyco_trans_4-like_N"/>
</dbReference>
<dbReference type="InterPro" id="IPR001296">
    <property type="entry name" value="Glyco_trans_1"/>
</dbReference>
<evidence type="ECO:0000256" key="3">
    <source>
        <dbReference type="ARBA" id="ARBA00022679"/>
    </source>
</evidence>
<evidence type="ECO:0000256" key="1">
    <source>
        <dbReference type="ARBA" id="ARBA00021292"/>
    </source>
</evidence>
<proteinExistence type="predicted"/>
<dbReference type="GO" id="GO:0016758">
    <property type="term" value="F:hexosyltransferase activity"/>
    <property type="evidence" value="ECO:0007669"/>
    <property type="project" value="TreeGrafter"/>
</dbReference>
<dbReference type="AlphaFoldDB" id="A0A495XZY0"/>
<evidence type="ECO:0000259" key="6">
    <source>
        <dbReference type="Pfam" id="PF13439"/>
    </source>
</evidence>
<sequence>MTNSDESGVPEVEAPVTPRPHPDLTPTRRCSGRAAHPVVTSTSPATPVGVAGRSPRHGSFVLVRVAIVTETFLPSYSGVTTSVCHVVTELREKGHEVVVVAPGARRTREQGPAEFAGAPVHRIASVPLRQFDVGLPSPEIERVLRDADPDVVHVASPFVVGARGLAAARTLGLPTVAVFQTDMAAYVRLHTPGPAGVPAASAAWRWIRRVHSWADLTLAPSGPSLTDLRDHGVGRTALWRRGVDTRRFSPVWREDALVRALRRELAPEGERLVGYVGRLAPEKEVERLTELAGLPGTRLVVVGDGPSRAAVGARLTEAVAGVAGRPNRPPVFLGARHGDDLARAYACLDLFVHTGTSETFGQTLQEAGASGLPVVAPARGGPLDLVTDGENGYLFDPATPGSLRRAAERATVEESHRAALGERGRRRVAGRSWSAVVDELVAHYRSVQPVTGRRPEGAVVAA</sequence>
<reference evidence="7 8" key="1">
    <citation type="submission" date="2018-10" db="EMBL/GenBank/DDBJ databases">
        <title>Sequencing the genomes of 1000 actinobacteria strains.</title>
        <authorList>
            <person name="Klenk H.-P."/>
        </authorList>
    </citation>
    <scope>NUCLEOTIDE SEQUENCE [LARGE SCALE GENOMIC DNA]</scope>
    <source>
        <strain evidence="7 8">DSM 44267</strain>
    </source>
</reference>
<organism evidence="7 8">
    <name type="scientific">Terracoccus luteus</name>
    <dbReference type="NCBI Taxonomy" id="53356"/>
    <lineage>
        <taxon>Bacteria</taxon>
        <taxon>Bacillati</taxon>
        <taxon>Actinomycetota</taxon>
        <taxon>Actinomycetes</taxon>
        <taxon>Micrococcales</taxon>
        <taxon>Intrasporangiaceae</taxon>
        <taxon>Terracoccus</taxon>
    </lineage>
</organism>
<evidence type="ECO:0000313" key="8">
    <source>
        <dbReference type="Proteomes" id="UP000278440"/>
    </source>
</evidence>
<keyword evidence="3 7" id="KW-0808">Transferase</keyword>